<gene>
    <name evidence="1" type="ORF">B0H63DRAFT_526343</name>
</gene>
<dbReference type="EMBL" id="JAULSW010000007">
    <property type="protein sequence ID" value="KAK3375055.1"/>
    <property type="molecule type" value="Genomic_DNA"/>
</dbReference>
<reference evidence="1" key="1">
    <citation type="journal article" date="2023" name="Mol. Phylogenet. Evol.">
        <title>Genome-scale phylogeny and comparative genomics of the fungal order Sordariales.</title>
        <authorList>
            <person name="Hensen N."/>
            <person name="Bonometti L."/>
            <person name="Westerberg I."/>
            <person name="Brannstrom I.O."/>
            <person name="Guillou S."/>
            <person name="Cros-Aarteil S."/>
            <person name="Calhoun S."/>
            <person name="Haridas S."/>
            <person name="Kuo A."/>
            <person name="Mondo S."/>
            <person name="Pangilinan J."/>
            <person name="Riley R."/>
            <person name="LaButti K."/>
            <person name="Andreopoulos B."/>
            <person name="Lipzen A."/>
            <person name="Chen C."/>
            <person name="Yan M."/>
            <person name="Daum C."/>
            <person name="Ng V."/>
            <person name="Clum A."/>
            <person name="Steindorff A."/>
            <person name="Ohm R.A."/>
            <person name="Martin F."/>
            <person name="Silar P."/>
            <person name="Natvig D.O."/>
            <person name="Lalanne C."/>
            <person name="Gautier V."/>
            <person name="Ament-Velasquez S.L."/>
            <person name="Kruys A."/>
            <person name="Hutchinson M.I."/>
            <person name="Powell A.J."/>
            <person name="Barry K."/>
            <person name="Miller A.N."/>
            <person name="Grigoriev I.V."/>
            <person name="Debuchy R."/>
            <person name="Gladieux P."/>
            <person name="Hiltunen Thoren M."/>
            <person name="Johannesson H."/>
        </authorList>
    </citation>
    <scope>NUCLEOTIDE SEQUENCE</scope>
    <source>
        <strain evidence="1">CBS 232.78</strain>
    </source>
</reference>
<protein>
    <submittedName>
        <fullName evidence="1">Uncharacterized protein</fullName>
    </submittedName>
</protein>
<dbReference type="AlphaFoldDB" id="A0AAE0KF44"/>
<sequence>MASSPTKHEFIPGQLKETFVSQRIKVWQAKKASLGSANTLVTGGWENLSHSASIGSICIDSSGVYVYVSHDDSLEGIPSELRDRVNLLRTWASRPENSEKMKQIESELDSDINKGMAEIVVGGGVADTNQLDFDGKVDMSWLYLGWDCAVGEFFEALVNFCPYSSGIGYSTDALLTQLDRIDQPPDTVLRAQALRARLLSSSHEQGRQVQTESEWAYIMVDSTTSGLGSEDRN</sequence>
<dbReference type="Proteomes" id="UP001285441">
    <property type="component" value="Unassembled WGS sequence"/>
</dbReference>
<comment type="caution">
    <text evidence="1">The sequence shown here is derived from an EMBL/GenBank/DDBJ whole genome shotgun (WGS) entry which is preliminary data.</text>
</comment>
<name>A0AAE0KF44_9PEZI</name>
<evidence type="ECO:0000313" key="2">
    <source>
        <dbReference type="Proteomes" id="UP001285441"/>
    </source>
</evidence>
<keyword evidence="2" id="KW-1185">Reference proteome</keyword>
<organism evidence="1 2">
    <name type="scientific">Podospora didyma</name>
    <dbReference type="NCBI Taxonomy" id="330526"/>
    <lineage>
        <taxon>Eukaryota</taxon>
        <taxon>Fungi</taxon>
        <taxon>Dikarya</taxon>
        <taxon>Ascomycota</taxon>
        <taxon>Pezizomycotina</taxon>
        <taxon>Sordariomycetes</taxon>
        <taxon>Sordariomycetidae</taxon>
        <taxon>Sordariales</taxon>
        <taxon>Podosporaceae</taxon>
        <taxon>Podospora</taxon>
    </lineage>
</organism>
<accession>A0AAE0KF44</accession>
<evidence type="ECO:0000313" key="1">
    <source>
        <dbReference type="EMBL" id="KAK3375055.1"/>
    </source>
</evidence>
<proteinExistence type="predicted"/>
<reference evidence="1" key="2">
    <citation type="submission" date="2023-06" db="EMBL/GenBank/DDBJ databases">
        <authorList>
            <consortium name="Lawrence Berkeley National Laboratory"/>
            <person name="Haridas S."/>
            <person name="Hensen N."/>
            <person name="Bonometti L."/>
            <person name="Westerberg I."/>
            <person name="Brannstrom I.O."/>
            <person name="Guillou S."/>
            <person name="Cros-Aarteil S."/>
            <person name="Calhoun S."/>
            <person name="Kuo A."/>
            <person name="Mondo S."/>
            <person name="Pangilinan J."/>
            <person name="Riley R."/>
            <person name="LaButti K."/>
            <person name="Andreopoulos B."/>
            <person name="Lipzen A."/>
            <person name="Chen C."/>
            <person name="Yanf M."/>
            <person name="Daum C."/>
            <person name="Ng V."/>
            <person name="Clum A."/>
            <person name="Steindorff A."/>
            <person name="Ohm R."/>
            <person name="Martin F."/>
            <person name="Silar P."/>
            <person name="Natvig D."/>
            <person name="Lalanne C."/>
            <person name="Gautier V."/>
            <person name="Ament-velasquez S.L."/>
            <person name="Kruys A."/>
            <person name="Hutchinson M.I."/>
            <person name="Powell A.J."/>
            <person name="Barry K."/>
            <person name="Miller A.N."/>
            <person name="Grigoriev I.V."/>
            <person name="Debuchy R."/>
            <person name="Gladieux P."/>
            <person name="Thoren M.H."/>
            <person name="Johannesson H."/>
        </authorList>
    </citation>
    <scope>NUCLEOTIDE SEQUENCE</scope>
    <source>
        <strain evidence="1">CBS 232.78</strain>
    </source>
</reference>